<protein>
    <submittedName>
        <fullName evidence="1">Uncharacterized protein</fullName>
    </submittedName>
</protein>
<dbReference type="Proteomes" id="UP000324222">
    <property type="component" value="Unassembled WGS sequence"/>
</dbReference>
<accession>A0A5B7D078</accession>
<proteinExistence type="predicted"/>
<keyword evidence="2" id="KW-1185">Reference proteome</keyword>
<organism evidence="1 2">
    <name type="scientific">Portunus trituberculatus</name>
    <name type="common">Swimming crab</name>
    <name type="synonym">Neptunus trituberculatus</name>
    <dbReference type="NCBI Taxonomy" id="210409"/>
    <lineage>
        <taxon>Eukaryota</taxon>
        <taxon>Metazoa</taxon>
        <taxon>Ecdysozoa</taxon>
        <taxon>Arthropoda</taxon>
        <taxon>Crustacea</taxon>
        <taxon>Multicrustacea</taxon>
        <taxon>Malacostraca</taxon>
        <taxon>Eumalacostraca</taxon>
        <taxon>Eucarida</taxon>
        <taxon>Decapoda</taxon>
        <taxon>Pleocyemata</taxon>
        <taxon>Brachyura</taxon>
        <taxon>Eubrachyura</taxon>
        <taxon>Portunoidea</taxon>
        <taxon>Portunidae</taxon>
        <taxon>Portuninae</taxon>
        <taxon>Portunus</taxon>
    </lineage>
</organism>
<gene>
    <name evidence="1" type="ORF">E2C01_008234</name>
</gene>
<evidence type="ECO:0000313" key="1">
    <source>
        <dbReference type="EMBL" id="MPC15442.1"/>
    </source>
</evidence>
<sequence>MTQTDAEYCGLCVVSNYEILPASVPTRAQPLTCSPQLHEIDKSVGSWCEGGAWALAASAEISQNKLALWQLAGWGVGWHGVPPR</sequence>
<reference evidence="1 2" key="1">
    <citation type="submission" date="2019-05" db="EMBL/GenBank/DDBJ databases">
        <title>Another draft genome of Portunus trituberculatus and its Hox gene families provides insights of decapod evolution.</title>
        <authorList>
            <person name="Jeong J.-H."/>
            <person name="Song I."/>
            <person name="Kim S."/>
            <person name="Choi T."/>
            <person name="Kim D."/>
            <person name="Ryu S."/>
            <person name="Kim W."/>
        </authorList>
    </citation>
    <scope>NUCLEOTIDE SEQUENCE [LARGE SCALE GENOMIC DNA]</scope>
    <source>
        <tissue evidence="1">Muscle</tissue>
    </source>
</reference>
<dbReference type="AlphaFoldDB" id="A0A5B7D078"/>
<evidence type="ECO:0000313" key="2">
    <source>
        <dbReference type="Proteomes" id="UP000324222"/>
    </source>
</evidence>
<dbReference type="EMBL" id="VSRR010000428">
    <property type="protein sequence ID" value="MPC15442.1"/>
    <property type="molecule type" value="Genomic_DNA"/>
</dbReference>
<name>A0A5B7D078_PORTR</name>
<comment type="caution">
    <text evidence="1">The sequence shown here is derived from an EMBL/GenBank/DDBJ whole genome shotgun (WGS) entry which is preliminary data.</text>
</comment>